<proteinExistence type="predicted"/>
<keyword evidence="4 6" id="KW-1133">Transmembrane helix</keyword>
<feature type="transmembrane region" description="Helical" evidence="6">
    <location>
        <begin position="372"/>
        <end position="392"/>
    </location>
</feature>
<dbReference type="InterPro" id="IPR050189">
    <property type="entry name" value="MFS_Efflux_Transporters"/>
</dbReference>
<feature type="transmembrane region" description="Helical" evidence="6">
    <location>
        <begin position="175"/>
        <end position="197"/>
    </location>
</feature>
<dbReference type="GO" id="GO:0005886">
    <property type="term" value="C:plasma membrane"/>
    <property type="evidence" value="ECO:0007669"/>
    <property type="project" value="UniProtKB-SubCell"/>
</dbReference>
<keyword evidence="3 6" id="KW-0812">Transmembrane</keyword>
<dbReference type="CDD" id="cd17324">
    <property type="entry name" value="MFS_NepI_like"/>
    <property type="match status" value="1"/>
</dbReference>
<evidence type="ECO:0000313" key="8">
    <source>
        <dbReference type="EMBL" id="MXN48466.1"/>
    </source>
</evidence>
<name>A0A6N8SME9_9HYPH</name>
<comment type="caution">
    <text evidence="8">The sequence shown here is derived from an EMBL/GenBank/DDBJ whole genome shotgun (WGS) entry which is preliminary data.</text>
</comment>
<comment type="subcellular location">
    <subcellularLocation>
        <location evidence="1">Cell membrane</location>
        <topology evidence="1">Multi-pass membrane protein</topology>
    </subcellularLocation>
</comment>
<dbReference type="InterPro" id="IPR036259">
    <property type="entry name" value="MFS_trans_sf"/>
</dbReference>
<keyword evidence="5 6" id="KW-0472">Membrane</keyword>
<feature type="transmembrane region" description="Helical" evidence="6">
    <location>
        <begin position="114"/>
        <end position="135"/>
    </location>
</feature>
<feature type="transmembrane region" description="Helical" evidence="6">
    <location>
        <begin position="344"/>
        <end position="366"/>
    </location>
</feature>
<dbReference type="Pfam" id="PF07690">
    <property type="entry name" value="MFS_1"/>
    <property type="match status" value="1"/>
</dbReference>
<organism evidence="8 9">
    <name type="scientific">Shinella kummerowiae</name>
    <dbReference type="NCBI Taxonomy" id="417745"/>
    <lineage>
        <taxon>Bacteria</taxon>
        <taxon>Pseudomonadati</taxon>
        <taxon>Pseudomonadota</taxon>
        <taxon>Alphaproteobacteria</taxon>
        <taxon>Hyphomicrobiales</taxon>
        <taxon>Rhizobiaceae</taxon>
        <taxon>Shinella</taxon>
    </lineage>
</organism>
<dbReference type="RefSeq" id="WP_160861952.1">
    <property type="nucleotide sequence ID" value="NZ_WUMK01000010.1"/>
</dbReference>
<evidence type="ECO:0000259" key="7">
    <source>
        <dbReference type="PROSITE" id="PS50850"/>
    </source>
</evidence>
<keyword evidence="2" id="KW-1003">Cell membrane</keyword>
<evidence type="ECO:0000256" key="5">
    <source>
        <dbReference type="ARBA" id="ARBA00023136"/>
    </source>
</evidence>
<evidence type="ECO:0000256" key="3">
    <source>
        <dbReference type="ARBA" id="ARBA00022692"/>
    </source>
</evidence>
<feature type="transmembrane region" description="Helical" evidence="6">
    <location>
        <begin position="20"/>
        <end position="40"/>
    </location>
</feature>
<feature type="transmembrane region" description="Helical" evidence="6">
    <location>
        <begin position="52"/>
        <end position="78"/>
    </location>
</feature>
<dbReference type="PROSITE" id="PS50850">
    <property type="entry name" value="MFS"/>
    <property type="match status" value="1"/>
</dbReference>
<evidence type="ECO:0000256" key="6">
    <source>
        <dbReference type="SAM" id="Phobius"/>
    </source>
</evidence>
<feature type="domain" description="Major facilitator superfamily (MFS) profile" evidence="7">
    <location>
        <begin position="23"/>
        <end position="397"/>
    </location>
</feature>
<evidence type="ECO:0000313" key="9">
    <source>
        <dbReference type="Proteomes" id="UP000435802"/>
    </source>
</evidence>
<dbReference type="EMBL" id="WUMK01000010">
    <property type="protein sequence ID" value="MXN48466.1"/>
    <property type="molecule type" value="Genomic_DNA"/>
</dbReference>
<protein>
    <submittedName>
        <fullName evidence="8">MFS transporter</fullName>
    </submittedName>
</protein>
<dbReference type="InterPro" id="IPR020846">
    <property type="entry name" value="MFS_dom"/>
</dbReference>
<dbReference type="Proteomes" id="UP000435802">
    <property type="component" value="Unassembled WGS sequence"/>
</dbReference>
<dbReference type="OrthoDB" id="9812189at2"/>
<feature type="transmembrane region" description="Helical" evidence="6">
    <location>
        <begin position="256"/>
        <end position="277"/>
    </location>
</feature>
<feature type="transmembrane region" description="Helical" evidence="6">
    <location>
        <begin position="284"/>
        <end position="303"/>
    </location>
</feature>
<keyword evidence="9" id="KW-1185">Reference proteome</keyword>
<reference evidence="8 9" key="1">
    <citation type="submission" date="2019-12" db="EMBL/GenBank/DDBJ databases">
        <title>Shinella kummerowiae sp. nov., a symbiotic bacterium isolated from root nodules of the herbal legume Kummerowia stipulacea.</title>
        <authorList>
            <person name="Gao J."/>
        </authorList>
    </citation>
    <scope>NUCLEOTIDE SEQUENCE [LARGE SCALE GENOMIC DNA]</scope>
    <source>
        <strain evidence="8 9">CCBAU 25048</strain>
    </source>
</reference>
<dbReference type="SUPFAM" id="SSF103473">
    <property type="entry name" value="MFS general substrate transporter"/>
    <property type="match status" value="1"/>
</dbReference>
<feature type="transmembrane region" description="Helical" evidence="6">
    <location>
        <begin position="218"/>
        <end position="236"/>
    </location>
</feature>
<feature type="transmembrane region" description="Helical" evidence="6">
    <location>
        <begin position="309"/>
        <end position="332"/>
    </location>
</feature>
<sequence length="402" mass="40796">MNTNQQTTGFRADDAHTKPVWAGVVSLSLGVFGLVTAEFLPASLLTPMSHDLGVSIGAAGQSVTMTAVVGAIAGPAIVVGTSRFDRRYTLLGLTALLILSSLITAFSTGLPMLLFSRALLGIGLGGFWAMSLALAMRLVPERLMPRAMAIIMGGVSAATVCAAPVGAWVGEIMGWRFAFVITAILGVLALLTQAITLPAMPSTGPANLGTMATVLRRPAIRIGLLTILLVVAGHFAGFTFIRPFLENVPRFGVEGISGILLAFGIGGFFGNFAGGFISERNTALSMTLAAVGIAITAFVLSFAGASPVVATVATTLWGFAFGALPVSVQSFVTQAASDEPESAGALTLTTFQIAISSGAVFGGLIVGSHGPAGVFAFAGLSAMLGATLIGFASRSRVAAAAG</sequence>
<accession>A0A6N8SME9</accession>
<dbReference type="Gene3D" id="1.20.1250.20">
    <property type="entry name" value="MFS general substrate transporter like domains"/>
    <property type="match status" value="1"/>
</dbReference>
<dbReference type="PANTHER" id="PTHR43124">
    <property type="entry name" value="PURINE EFFLUX PUMP PBUE"/>
    <property type="match status" value="1"/>
</dbReference>
<dbReference type="InterPro" id="IPR011701">
    <property type="entry name" value="MFS"/>
</dbReference>
<evidence type="ECO:0000256" key="2">
    <source>
        <dbReference type="ARBA" id="ARBA00022475"/>
    </source>
</evidence>
<dbReference type="GO" id="GO:0022857">
    <property type="term" value="F:transmembrane transporter activity"/>
    <property type="evidence" value="ECO:0007669"/>
    <property type="project" value="InterPro"/>
</dbReference>
<feature type="transmembrane region" description="Helical" evidence="6">
    <location>
        <begin position="90"/>
        <end position="108"/>
    </location>
</feature>
<dbReference type="PANTHER" id="PTHR43124:SF5">
    <property type="entry name" value="PURINE RIBONUCLEOSIDE EFFLUX PUMP NEPI"/>
    <property type="match status" value="1"/>
</dbReference>
<dbReference type="AlphaFoldDB" id="A0A6N8SME9"/>
<evidence type="ECO:0000256" key="1">
    <source>
        <dbReference type="ARBA" id="ARBA00004651"/>
    </source>
</evidence>
<feature type="transmembrane region" description="Helical" evidence="6">
    <location>
        <begin position="147"/>
        <end position="169"/>
    </location>
</feature>
<evidence type="ECO:0000256" key="4">
    <source>
        <dbReference type="ARBA" id="ARBA00022989"/>
    </source>
</evidence>
<gene>
    <name evidence="8" type="ORF">GR138_24945</name>
</gene>